<comment type="caution">
    <text evidence="1">The sequence shown here is derived from an EMBL/GenBank/DDBJ whole genome shotgun (WGS) entry which is preliminary data.</text>
</comment>
<organism evidence="1 2">
    <name type="scientific">Brucella intermedia</name>
    <dbReference type="NCBI Taxonomy" id="94625"/>
    <lineage>
        <taxon>Bacteria</taxon>
        <taxon>Pseudomonadati</taxon>
        <taxon>Pseudomonadota</taxon>
        <taxon>Alphaproteobacteria</taxon>
        <taxon>Hyphomicrobiales</taxon>
        <taxon>Brucellaceae</taxon>
        <taxon>Brucella/Ochrobactrum group</taxon>
        <taxon>Brucella</taxon>
    </lineage>
</organism>
<proteinExistence type="predicted"/>
<accession>A0ABR6AR49</accession>
<dbReference type="Proteomes" id="UP000578622">
    <property type="component" value="Unassembled WGS sequence"/>
</dbReference>
<sequence>MKLRVLRPNYVKYESQKDDIAAKNRNELLPQSLPIFKKGFVVVILSRCRRWQR</sequence>
<dbReference type="EMBL" id="JACGXG010000003">
    <property type="protein sequence ID" value="MBA8851933.1"/>
    <property type="molecule type" value="Genomic_DNA"/>
</dbReference>
<reference evidence="1 2" key="1">
    <citation type="submission" date="2020-07" db="EMBL/GenBank/DDBJ databases">
        <title>Genomic Encyclopedia of Type Strains, Phase IV (KMG-V): Genome sequencing to study the core and pangenomes of soil and plant-associated prokaryotes.</title>
        <authorList>
            <person name="Whitman W."/>
        </authorList>
    </citation>
    <scope>NUCLEOTIDE SEQUENCE [LARGE SCALE GENOMIC DNA]</scope>
    <source>
        <strain evidence="1 2">RH4WT92</strain>
    </source>
</reference>
<gene>
    <name evidence="1" type="ORF">FHW20_002887</name>
</gene>
<evidence type="ECO:0000313" key="2">
    <source>
        <dbReference type="Proteomes" id="UP000578622"/>
    </source>
</evidence>
<evidence type="ECO:0000313" key="1">
    <source>
        <dbReference type="EMBL" id="MBA8851933.1"/>
    </source>
</evidence>
<protein>
    <submittedName>
        <fullName evidence="1">Uncharacterized protein</fullName>
    </submittedName>
</protein>
<name>A0ABR6AR49_9HYPH</name>
<keyword evidence="2" id="KW-1185">Reference proteome</keyword>